<comment type="caution">
    <text evidence="1">The sequence shown here is derived from an EMBL/GenBank/DDBJ whole genome shotgun (WGS) entry which is preliminary data.</text>
</comment>
<gene>
    <name evidence="1" type="ORF">RJJ65_19110</name>
</gene>
<evidence type="ECO:0000313" key="2">
    <source>
        <dbReference type="Proteomes" id="UP001268610"/>
    </source>
</evidence>
<dbReference type="RefSeq" id="WP_310856701.1">
    <property type="nucleotide sequence ID" value="NZ_JAVLSD010000001.1"/>
</dbReference>
<dbReference type="Proteomes" id="UP001268610">
    <property type="component" value="Unassembled WGS sequence"/>
</dbReference>
<organism evidence="1 2">
    <name type="scientific">Rhizobium hidalgonense</name>
    <dbReference type="NCBI Taxonomy" id="1538159"/>
    <lineage>
        <taxon>Bacteria</taxon>
        <taxon>Pseudomonadati</taxon>
        <taxon>Pseudomonadota</taxon>
        <taxon>Alphaproteobacteria</taxon>
        <taxon>Hyphomicrobiales</taxon>
        <taxon>Rhizobiaceae</taxon>
        <taxon>Rhizobium/Agrobacterium group</taxon>
        <taxon>Rhizobium</taxon>
    </lineage>
</organism>
<dbReference type="AlphaFoldDB" id="A0AAJ2GWX4"/>
<accession>A0AAJ2GWX4</accession>
<protein>
    <submittedName>
        <fullName evidence="1">Uncharacterized protein</fullName>
    </submittedName>
</protein>
<proteinExistence type="predicted"/>
<dbReference type="EMBL" id="JAVLSF010000010">
    <property type="protein sequence ID" value="MDR9774729.1"/>
    <property type="molecule type" value="Genomic_DNA"/>
</dbReference>
<sequence length="84" mass="9261">MREIFEKYSTGCIAAAPDFWGNIDVEAATFAARSLYGARAKTAAAWCALSARSDGRSGDFSFWLRVFQHLDAEEIGEIGDLRQP</sequence>
<evidence type="ECO:0000313" key="1">
    <source>
        <dbReference type="EMBL" id="MDR9774729.1"/>
    </source>
</evidence>
<reference evidence="1" key="1">
    <citation type="submission" date="2023-04" db="EMBL/GenBank/DDBJ databases">
        <title>Genomic characterization of faba bean (Vicia faba) microsymbionts in Mexican soils.</title>
        <authorList>
            <person name="Rivera Orduna F.N."/>
            <person name="Guevara-Luna J."/>
            <person name="Yan J."/>
            <person name="Arroyo-Herrera I."/>
            <person name="Li Y."/>
            <person name="Vasquez-Murrieta M.S."/>
            <person name="Wang E.T."/>
        </authorList>
    </citation>
    <scope>NUCLEOTIDE SEQUENCE</scope>
    <source>
        <strain evidence="1">CH26</strain>
    </source>
</reference>
<name>A0AAJ2GWX4_9HYPH</name>